<feature type="compositionally biased region" description="Low complexity" evidence="1">
    <location>
        <begin position="809"/>
        <end position="825"/>
    </location>
</feature>
<evidence type="ECO:0000256" key="1">
    <source>
        <dbReference type="SAM" id="MobiDB-lite"/>
    </source>
</evidence>
<feature type="compositionally biased region" description="Polar residues" evidence="1">
    <location>
        <begin position="1"/>
        <end position="30"/>
    </location>
</feature>
<protein>
    <submittedName>
        <fullName evidence="2">Uncharacterized protein</fullName>
    </submittedName>
</protein>
<gene>
    <name evidence="2" type="ORF">GQ607_012791</name>
</gene>
<feature type="compositionally biased region" description="Acidic residues" evidence="1">
    <location>
        <begin position="972"/>
        <end position="985"/>
    </location>
</feature>
<feature type="compositionally biased region" description="Acidic residues" evidence="1">
    <location>
        <begin position="691"/>
        <end position="705"/>
    </location>
</feature>
<name>A0A8H3W2K5_9PEZI</name>
<feature type="compositionally biased region" description="Pro residues" evidence="1">
    <location>
        <begin position="650"/>
        <end position="660"/>
    </location>
</feature>
<feature type="region of interest" description="Disordered" evidence="1">
    <location>
        <begin position="1024"/>
        <end position="1192"/>
    </location>
</feature>
<reference evidence="2 3" key="1">
    <citation type="submission" date="2019-12" db="EMBL/GenBank/DDBJ databases">
        <title>A genome sequence resource for the geographically widespread anthracnose pathogen Colletotrichum asianum.</title>
        <authorList>
            <person name="Meng Y."/>
        </authorList>
    </citation>
    <scope>NUCLEOTIDE SEQUENCE [LARGE SCALE GENOMIC DNA]</scope>
    <source>
        <strain evidence="2 3">ICMP 18580</strain>
    </source>
</reference>
<feature type="compositionally biased region" description="Basic and acidic residues" evidence="1">
    <location>
        <begin position="1117"/>
        <end position="1151"/>
    </location>
</feature>
<feature type="region of interest" description="Disordered" evidence="1">
    <location>
        <begin position="799"/>
        <end position="837"/>
    </location>
</feature>
<evidence type="ECO:0000313" key="3">
    <source>
        <dbReference type="Proteomes" id="UP000434172"/>
    </source>
</evidence>
<evidence type="ECO:0000313" key="2">
    <source>
        <dbReference type="EMBL" id="KAF0320023.1"/>
    </source>
</evidence>
<feature type="compositionally biased region" description="Low complexity" evidence="1">
    <location>
        <begin position="1270"/>
        <end position="1281"/>
    </location>
</feature>
<feature type="compositionally biased region" description="Low complexity" evidence="1">
    <location>
        <begin position="706"/>
        <end position="720"/>
    </location>
</feature>
<sequence>MNFSGLSLSARQHDAPSNSPSRSKFASSENPKVALAGFADLEVTPNPNGAMTANLDSLNLGFTTPTKRGAPSPRSKSTTKKNAPKFAAMSLGDNEPSKSTPTTPKSAKTTSPKKRVNLSGGFSVMSLARDRASPKKTPSPKKLQLEDASFMSVNGSTPKSACDLSPSKLSPTKSCFRTSKTPSPKKVSFADEASFQFATASTPKLSRDPSPQSSPSMVDTSEFSVMSTTPPAASQASQDPSPASNASRLDEEEYDEEQTVSLVETPSRAPSFKLQVEDTPAKASEISSFTPSKASDAGSIFQSPSKIDISMHDVTWMSDYAPTTGFQTYTFVTTDLTDAARALSGPFQPELFEKTDYTTTLSRPWSFPSSRLQQKQARAVNRKKRQRRTKQEAKMLMVEKAILEQVAESLTLDELDAAPEFRVIAQIGKKSYVIGSRKRQRTEEDLGNDVASWYDIEEGLGLGLIIDAQRKFHWRLKKMASANRHVGEVRNQLFHLPMGPTVGEIRKQYLADMKRHGEPMVPVCSKRSYKGTPKRAYSNDLLTHMVIQQLLEFPQPELSYEFVLEHLIAESDKAQGRRTRRARNVRQLIAAYGEPEVSIIEEDEEPQSPTPKLPHFPSTATHHSSASRKLRLVQGADNLRARIESLASIPEPPSPSPAPAEPLSSPIGPGFTFQCPSFMSSPSASKTSEKDEAEFVEEVEEEEQPEPAAEPEVAASPAVASPVVVFKDRTPAKTAFKNKRRSLPAFAIAPLSFSSPARRASLQFVAGSDQHSSVQDLPQDPASESPVVAPTSVVELSELQVQDPITVDSASSRSEPEASPAPAIEESPKAGSSSPASVVVDVRENMDIFGSSQERTGSPIHALASLARVFEENKEVKDAKVVVERLDGRLIVRFKVPDEHAALFTEEIAAVAAASSSPVAAESPIDASAAASSPVDANESAAPTSSNVLPASPSPVPIISVQQNTPEKDGEEKDLEEQEAEDDDVLQVPTEAEQTLVAETAEVEVEDDSELALLRSFVSRHAASRAARAAEATAPAAMPAPTAVVSPMPTAPILLSAATPERRPQGIWADTPSFSVERPRTLASPAQSSTRQPLGVLDANSPSPKKVKRKADDVEEREPSPEKPSKKPRKVKADKNTPGKPEKDDREDDKGIINVTPVLEADPDGAPPANGAIPGVRTRAQRAAARGETPAATRIPMRHQVAKVRNGEKDLATLTRQNTKNNKGGAIPADEMLEKLKNAAPTVETRAAAAAKKDGKNVSWAEQLARSQSEEPPLLSPSPELSQEEEKEVGKATRVKRAATPKKPAKTTTTATTKATPAAPATPAATAKKPTATTKPAATTKIAKAAAPSKLRQPGTPAAAAGPKTEGAKVTKPKKVTAAAKKEAVGAVNGTPAKRSRRIAEKK</sequence>
<feature type="region of interest" description="Disordered" evidence="1">
    <location>
        <begin position="1"/>
        <end position="299"/>
    </location>
</feature>
<feature type="compositionally biased region" description="Polar residues" evidence="1">
    <location>
        <begin position="196"/>
        <end position="229"/>
    </location>
</feature>
<feature type="compositionally biased region" description="Low complexity" evidence="1">
    <location>
        <begin position="1024"/>
        <end position="1052"/>
    </location>
</feature>
<feature type="compositionally biased region" description="Low complexity" evidence="1">
    <location>
        <begin position="230"/>
        <end position="247"/>
    </location>
</feature>
<feature type="compositionally biased region" description="Low complexity" evidence="1">
    <location>
        <begin position="1306"/>
        <end position="1370"/>
    </location>
</feature>
<dbReference type="EMBL" id="WOWK01000088">
    <property type="protein sequence ID" value="KAF0320023.1"/>
    <property type="molecule type" value="Genomic_DNA"/>
</dbReference>
<feature type="region of interest" description="Disordered" evidence="1">
    <location>
        <begin position="647"/>
        <end position="720"/>
    </location>
</feature>
<feature type="compositionally biased region" description="Polar residues" evidence="1">
    <location>
        <begin position="45"/>
        <end position="66"/>
    </location>
</feature>
<comment type="caution">
    <text evidence="2">The sequence shown here is derived from an EMBL/GenBank/DDBJ whole genome shotgun (WGS) entry which is preliminary data.</text>
</comment>
<feature type="region of interest" description="Disordered" evidence="1">
    <location>
        <begin position="930"/>
        <end position="990"/>
    </location>
</feature>
<organism evidence="2 3">
    <name type="scientific">Colletotrichum asianum</name>
    <dbReference type="NCBI Taxonomy" id="702518"/>
    <lineage>
        <taxon>Eukaryota</taxon>
        <taxon>Fungi</taxon>
        <taxon>Dikarya</taxon>
        <taxon>Ascomycota</taxon>
        <taxon>Pezizomycotina</taxon>
        <taxon>Sordariomycetes</taxon>
        <taxon>Hypocreomycetidae</taxon>
        <taxon>Glomerellales</taxon>
        <taxon>Glomerellaceae</taxon>
        <taxon>Colletotrichum</taxon>
        <taxon>Colletotrichum gloeosporioides species complex</taxon>
    </lineage>
</organism>
<proteinExistence type="predicted"/>
<keyword evidence="3" id="KW-1185">Reference proteome</keyword>
<feature type="compositionally biased region" description="Polar residues" evidence="1">
    <location>
        <begin position="674"/>
        <end position="686"/>
    </location>
</feature>
<feature type="compositionally biased region" description="Polar residues" evidence="1">
    <location>
        <begin position="167"/>
        <end position="182"/>
    </location>
</feature>
<dbReference type="OrthoDB" id="4207369at2759"/>
<feature type="compositionally biased region" description="Basic residues" evidence="1">
    <location>
        <begin position="1293"/>
        <end position="1305"/>
    </location>
</feature>
<dbReference type="Proteomes" id="UP000434172">
    <property type="component" value="Unassembled WGS sequence"/>
</dbReference>
<feature type="region of interest" description="Disordered" evidence="1">
    <location>
        <begin position="1243"/>
        <end position="1403"/>
    </location>
</feature>
<accession>A0A8H3W2K5</accession>
<feature type="region of interest" description="Disordered" evidence="1">
    <location>
        <begin position="597"/>
        <end position="629"/>
    </location>
</feature>
<feature type="compositionally biased region" description="Low complexity" evidence="1">
    <location>
        <begin position="97"/>
        <end position="110"/>
    </location>
</feature>